<dbReference type="Proteomes" id="UP000050465">
    <property type="component" value="Unassembled WGS sequence"/>
</dbReference>
<evidence type="ECO:0000313" key="7">
    <source>
        <dbReference type="EMBL" id="KPQ37004.1"/>
    </source>
</evidence>
<dbReference type="PANTHER" id="PTHR43179">
    <property type="entry name" value="RHAMNOSYLTRANSFERASE WBBL"/>
    <property type="match status" value="1"/>
</dbReference>
<comment type="pathway">
    <text evidence="1">Cell wall biogenesis; cell wall polysaccharide biosynthesis.</text>
</comment>
<feature type="transmembrane region" description="Helical" evidence="5">
    <location>
        <begin position="252"/>
        <end position="285"/>
    </location>
</feature>
<comment type="caution">
    <text evidence="7">The sequence shown here is derived from an EMBL/GenBank/DDBJ whole genome shotgun (WGS) entry which is preliminary data.</text>
</comment>
<evidence type="ECO:0000256" key="1">
    <source>
        <dbReference type="ARBA" id="ARBA00004776"/>
    </source>
</evidence>
<keyword evidence="3" id="KW-0328">Glycosyltransferase</keyword>
<evidence type="ECO:0000256" key="3">
    <source>
        <dbReference type="ARBA" id="ARBA00022676"/>
    </source>
</evidence>
<dbReference type="CDD" id="cd00761">
    <property type="entry name" value="Glyco_tranf_GTA_type"/>
    <property type="match status" value="1"/>
</dbReference>
<keyword evidence="5" id="KW-0812">Transmembrane</keyword>
<dbReference type="AlphaFoldDB" id="A0A0P7Z022"/>
<dbReference type="GO" id="GO:0016757">
    <property type="term" value="F:glycosyltransferase activity"/>
    <property type="evidence" value="ECO:0007669"/>
    <property type="project" value="UniProtKB-KW"/>
</dbReference>
<dbReference type="PATRIC" id="fig|1666911.3.peg.3561"/>
<evidence type="ECO:0000313" key="8">
    <source>
        <dbReference type="Proteomes" id="UP000050465"/>
    </source>
</evidence>
<proteinExistence type="inferred from homology"/>
<sequence length="339" mass="37832">MNNATTSHIEKLGVVAIGRNEGERLIRCLDSLKQHLPDTVPIIYVDSGSTDHSVAEAQARNVSVIELDMSIPFTGARARNAGLNHLMQQHPQTQYVQFIDGDCELLDQWVESAIASLRASPELAVVFGRLHERFPEASPYNQLADIEWDVPVGEATACGGISLMRTAPVTTLGGFNESMICGEEPELCIRLRRQGWKLRRIDTDMAIHDMDMHHFSQWWKRSVRGGWAVAEGAAMYGSAPENYMRHESISGWIWGAALPLVALGAVVPTHGLTIGLFAVYGLLLLKIFKYRQALKADTQQAFLYALFCTISKVPQAIGQGKYWLNRWQQKPATLIEYKQ</sequence>
<comment type="similarity">
    <text evidence="2">Belongs to the glycosyltransferase 2 family.</text>
</comment>
<protein>
    <submittedName>
        <fullName evidence="7">Putative glycosyltransferase</fullName>
    </submittedName>
</protein>
<evidence type="ECO:0000256" key="4">
    <source>
        <dbReference type="ARBA" id="ARBA00022679"/>
    </source>
</evidence>
<evidence type="ECO:0000256" key="5">
    <source>
        <dbReference type="SAM" id="Phobius"/>
    </source>
</evidence>
<evidence type="ECO:0000256" key="2">
    <source>
        <dbReference type="ARBA" id="ARBA00006739"/>
    </source>
</evidence>
<keyword evidence="5" id="KW-1133">Transmembrane helix</keyword>
<dbReference type="SUPFAM" id="SSF53448">
    <property type="entry name" value="Nucleotide-diphospho-sugar transferases"/>
    <property type="match status" value="1"/>
</dbReference>
<dbReference type="PANTHER" id="PTHR43179:SF12">
    <property type="entry name" value="GALACTOFURANOSYLTRANSFERASE GLFT2"/>
    <property type="match status" value="1"/>
</dbReference>
<keyword evidence="4 7" id="KW-0808">Transferase</keyword>
<dbReference type="EMBL" id="LJZR01000003">
    <property type="protein sequence ID" value="KPQ37004.1"/>
    <property type="molecule type" value="Genomic_DNA"/>
</dbReference>
<gene>
    <name evidence="7" type="ORF">HLUCCA11_03545</name>
</gene>
<keyword evidence="5" id="KW-0472">Membrane</keyword>
<accession>A0A0P7Z022</accession>
<dbReference type="InterPro" id="IPR001173">
    <property type="entry name" value="Glyco_trans_2-like"/>
</dbReference>
<dbReference type="InterPro" id="IPR029044">
    <property type="entry name" value="Nucleotide-diphossugar_trans"/>
</dbReference>
<dbReference type="STRING" id="1666911.HLUCCA11_03545"/>
<feature type="domain" description="Glycosyltransferase 2-like" evidence="6">
    <location>
        <begin position="19"/>
        <end position="131"/>
    </location>
</feature>
<name>A0A0P7Z022_9CYAN</name>
<dbReference type="Pfam" id="PF00535">
    <property type="entry name" value="Glycos_transf_2"/>
    <property type="match status" value="1"/>
</dbReference>
<dbReference type="Gene3D" id="3.90.550.10">
    <property type="entry name" value="Spore Coat Polysaccharide Biosynthesis Protein SpsA, Chain A"/>
    <property type="match status" value="1"/>
</dbReference>
<reference evidence="7 8" key="1">
    <citation type="submission" date="2015-09" db="EMBL/GenBank/DDBJ databases">
        <title>Identification and resolution of microdiversity through metagenomic sequencing of parallel consortia.</title>
        <authorList>
            <person name="Nelson W.C."/>
            <person name="Romine M.F."/>
            <person name="Lindemann S.R."/>
        </authorList>
    </citation>
    <scope>NUCLEOTIDE SEQUENCE [LARGE SCALE GENOMIC DNA]</scope>
    <source>
        <strain evidence="7">Ana</strain>
    </source>
</reference>
<organism evidence="7 8">
    <name type="scientific">Phormidesmis priestleyi Ana</name>
    <dbReference type="NCBI Taxonomy" id="1666911"/>
    <lineage>
        <taxon>Bacteria</taxon>
        <taxon>Bacillati</taxon>
        <taxon>Cyanobacteriota</taxon>
        <taxon>Cyanophyceae</taxon>
        <taxon>Leptolyngbyales</taxon>
        <taxon>Leptolyngbyaceae</taxon>
        <taxon>Phormidesmis</taxon>
    </lineage>
</organism>
<evidence type="ECO:0000259" key="6">
    <source>
        <dbReference type="Pfam" id="PF00535"/>
    </source>
</evidence>